<evidence type="ECO:0000313" key="11">
    <source>
        <dbReference type="EMBL" id="RJP15663.1"/>
    </source>
</evidence>
<dbReference type="GO" id="GO:0030170">
    <property type="term" value="F:pyridoxal phosphate binding"/>
    <property type="evidence" value="ECO:0007669"/>
    <property type="project" value="InterPro"/>
</dbReference>
<dbReference type="GO" id="GO:0009102">
    <property type="term" value="P:biotin biosynthetic process"/>
    <property type="evidence" value="ECO:0007669"/>
    <property type="project" value="UniProtKB-UniRule"/>
</dbReference>
<name>A0A3A4N0H2_ABYX5</name>
<dbReference type="Proteomes" id="UP000265882">
    <property type="component" value="Unassembled WGS sequence"/>
</dbReference>
<evidence type="ECO:0000256" key="2">
    <source>
        <dbReference type="ARBA" id="ARBA00004746"/>
    </source>
</evidence>
<dbReference type="GO" id="GO:0008710">
    <property type="term" value="F:8-amino-7-oxononanoate synthase activity"/>
    <property type="evidence" value="ECO:0007669"/>
    <property type="project" value="UniProtKB-UniRule"/>
</dbReference>
<keyword evidence="11" id="KW-0012">Acyltransferase</keyword>
<evidence type="ECO:0000256" key="7">
    <source>
        <dbReference type="ARBA" id="ARBA00047715"/>
    </source>
</evidence>
<comment type="catalytic activity">
    <reaction evidence="7 9">
        <text>6-carboxyhexanoyl-[ACP] + L-alanine + H(+) = (8S)-8-amino-7-oxononanoate + holo-[ACP] + CO2</text>
        <dbReference type="Rhea" id="RHEA:42288"/>
        <dbReference type="Rhea" id="RHEA-COMP:9685"/>
        <dbReference type="Rhea" id="RHEA-COMP:9955"/>
        <dbReference type="ChEBI" id="CHEBI:15378"/>
        <dbReference type="ChEBI" id="CHEBI:16526"/>
        <dbReference type="ChEBI" id="CHEBI:57972"/>
        <dbReference type="ChEBI" id="CHEBI:64479"/>
        <dbReference type="ChEBI" id="CHEBI:78846"/>
        <dbReference type="ChEBI" id="CHEBI:149468"/>
        <dbReference type="EC" id="2.3.1.47"/>
    </reaction>
</comment>
<dbReference type="InterPro" id="IPR004723">
    <property type="entry name" value="AONS_Archaea/Proteobacteria"/>
</dbReference>
<evidence type="ECO:0000256" key="9">
    <source>
        <dbReference type="RuleBase" id="RU003693"/>
    </source>
</evidence>
<dbReference type="Gene3D" id="3.40.640.10">
    <property type="entry name" value="Type I PLP-dependent aspartate aminotransferase-like (Major domain)"/>
    <property type="match status" value="1"/>
</dbReference>
<dbReference type="InterPro" id="IPR050087">
    <property type="entry name" value="AON_synthase_class-II"/>
</dbReference>
<dbReference type="SUPFAM" id="SSF53383">
    <property type="entry name" value="PLP-dependent transferases"/>
    <property type="match status" value="1"/>
</dbReference>
<comment type="subunit">
    <text evidence="3 9">Homodimer.</text>
</comment>
<dbReference type="CDD" id="cd06454">
    <property type="entry name" value="KBL_like"/>
    <property type="match status" value="1"/>
</dbReference>
<evidence type="ECO:0000313" key="12">
    <source>
        <dbReference type="Proteomes" id="UP000265882"/>
    </source>
</evidence>
<accession>A0A3A4N0H2</accession>
<reference evidence="11 12" key="1">
    <citation type="journal article" date="2017" name="ISME J.">
        <title>Energy and carbon metabolisms in a deep terrestrial subsurface fluid microbial community.</title>
        <authorList>
            <person name="Momper L."/>
            <person name="Jungbluth S.P."/>
            <person name="Lee M.D."/>
            <person name="Amend J.P."/>
        </authorList>
    </citation>
    <scope>NUCLEOTIDE SEQUENCE [LARGE SCALE GENOMIC DNA]</scope>
    <source>
        <strain evidence="11">SURF_5</strain>
    </source>
</reference>
<protein>
    <recommendedName>
        <fullName evidence="9">8-amino-7-ketopelargonate synthase</fullName>
        <ecNumber evidence="9">2.3.1.47</ecNumber>
    </recommendedName>
</protein>
<dbReference type="NCBIfam" id="TIGR00858">
    <property type="entry name" value="bioF"/>
    <property type="match status" value="1"/>
</dbReference>
<dbReference type="EC" id="2.3.1.47" evidence="9"/>
<dbReference type="Pfam" id="PF00155">
    <property type="entry name" value="Aminotran_1_2"/>
    <property type="match status" value="1"/>
</dbReference>
<dbReference type="InterPro" id="IPR015424">
    <property type="entry name" value="PyrdxlP-dep_Trfase"/>
</dbReference>
<dbReference type="PANTHER" id="PTHR13693">
    <property type="entry name" value="CLASS II AMINOTRANSFERASE/8-AMINO-7-OXONONANOATE SYNTHASE"/>
    <property type="match status" value="1"/>
</dbReference>
<dbReference type="InterPro" id="IPR001917">
    <property type="entry name" value="Aminotrans_II_pyridoxalP_BS"/>
</dbReference>
<evidence type="ECO:0000256" key="8">
    <source>
        <dbReference type="PIRSR" id="PIRSR604723-51"/>
    </source>
</evidence>
<comment type="similarity">
    <text evidence="9">Belongs to the class-II pyridoxal-phosphate-dependent aminotransferase family. BioF subfamily.</text>
</comment>
<feature type="domain" description="Aminotransferase class I/classII large" evidence="10">
    <location>
        <begin position="48"/>
        <end position="388"/>
    </location>
</feature>
<dbReference type="InterPro" id="IPR004839">
    <property type="entry name" value="Aminotransferase_I/II_large"/>
</dbReference>
<evidence type="ECO:0000259" key="10">
    <source>
        <dbReference type="Pfam" id="PF00155"/>
    </source>
</evidence>
<evidence type="ECO:0000256" key="6">
    <source>
        <dbReference type="ARBA" id="ARBA00022898"/>
    </source>
</evidence>
<organism evidence="11 12">
    <name type="scientific">Abyssobacteria bacterium (strain SURF_5)</name>
    <dbReference type="NCBI Taxonomy" id="2093360"/>
    <lineage>
        <taxon>Bacteria</taxon>
        <taxon>Pseudomonadati</taxon>
        <taxon>Candidatus Hydrogenedentota</taxon>
        <taxon>Candidatus Abyssobacteria</taxon>
    </lineage>
</organism>
<evidence type="ECO:0000256" key="3">
    <source>
        <dbReference type="ARBA" id="ARBA00011738"/>
    </source>
</evidence>
<feature type="modified residue" description="N6-(pyridoxal phosphate)lysine" evidence="8">
    <location>
        <position position="246"/>
    </location>
</feature>
<evidence type="ECO:0000256" key="5">
    <source>
        <dbReference type="ARBA" id="ARBA00022756"/>
    </source>
</evidence>
<proteinExistence type="inferred from homology"/>
<comment type="pathway">
    <text evidence="2 9">Cofactor biosynthesis; biotin biosynthesis.</text>
</comment>
<dbReference type="Gene3D" id="3.90.1150.10">
    <property type="entry name" value="Aspartate Aminotransferase, domain 1"/>
    <property type="match status" value="1"/>
</dbReference>
<dbReference type="UniPathway" id="UPA00078"/>
<sequence length="398" mass="42422">MIPIRDAAAREYAAIAHELNDIETQGLLRRPETIEGPIGPRVRINGKEVLLLCTNDYLGLANHPAVKQAAREALERDGAGAGASRLVSGTLSIHKELERALANLKKTESALVFGSGYLANIGAVSTLCGPGDTIYSDRLNHASIIDACRLSRARIRIFPHRDTGQLRKTLKKSRAAGRKMIVTDGVFSMDGDIAPLPELADLADEFGTLLMVDDAHATGVLGKDWSGTSAYFSLNGVDVQMGTLSKALGSYGAFIAGPNQLIELLINRARSFIYTTALPPASAAAALAALKILKDEPDFPRRLWQNADTLKTGLRASGFSVGSSETFIIPLIVGDARTCVAMATALLKEGVFAQAIRPPSVPEGSSRLRIVPSALHETADMELAVQAFERAGKKCGII</sequence>
<comment type="cofactor">
    <cofactor evidence="1 8 9">
        <name>pyridoxal 5'-phosphate</name>
        <dbReference type="ChEBI" id="CHEBI:597326"/>
    </cofactor>
</comment>
<keyword evidence="4 9" id="KW-0808">Transferase</keyword>
<dbReference type="PROSITE" id="PS00599">
    <property type="entry name" value="AA_TRANSFER_CLASS_2"/>
    <property type="match status" value="1"/>
</dbReference>
<keyword evidence="6 8" id="KW-0663">Pyridoxal phosphate</keyword>
<gene>
    <name evidence="11" type="primary">bioF</name>
    <name evidence="11" type="ORF">C4520_19770</name>
</gene>
<evidence type="ECO:0000256" key="4">
    <source>
        <dbReference type="ARBA" id="ARBA00022679"/>
    </source>
</evidence>
<dbReference type="InterPro" id="IPR015422">
    <property type="entry name" value="PyrdxlP-dep_Trfase_small"/>
</dbReference>
<comment type="function">
    <text evidence="9">Catalyzes the decarboxylative condensation of pimeloyl-[acyl-carrier protein] and L-alanine to produce 8-amino-7-oxononanoate (AON), [acyl-carrier protein], and carbon dioxide.</text>
</comment>
<evidence type="ECO:0000256" key="1">
    <source>
        <dbReference type="ARBA" id="ARBA00001933"/>
    </source>
</evidence>
<dbReference type="InterPro" id="IPR015421">
    <property type="entry name" value="PyrdxlP-dep_Trfase_major"/>
</dbReference>
<keyword evidence="5" id="KW-0093">Biotin biosynthesis</keyword>
<dbReference type="AlphaFoldDB" id="A0A3A4N0H2"/>
<dbReference type="EMBL" id="QZKU01000131">
    <property type="protein sequence ID" value="RJP15663.1"/>
    <property type="molecule type" value="Genomic_DNA"/>
</dbReference>
<comment type="caution">
    <text evidence="11">The sequence shown here is derived from an EMBL/GenBank/DDBJ whole genome shotgun (WGS) entry which is preliminary data.</text>
</comment>